<dbReference type="Gene3D" id="1.10.238.10">
    <property type="entry name" value="EF-hand"/>
    <property type="match status" value="1"/>
</dbReference>
<name>A0ABQ9FQ32_TEGGR</name>
<dbReference type="InterPro" id="IPR002048">
    <property type="entry name" value="EF_hand_dom"/>
</dbReference>
<protein>
    <recommendedName>
        <fullName evidence="1">EF-hand domain-containing protein</fullName>
    </recommendedName>
</protein>
<proteinExistence type="predicted"/>
<sequence>MQTHHNPLDQIPEDSAHAQYAFFSGIPDCWRDKNFRRFYLGFVKQNGINHLYKNERLEIRSEFKVTEKQFTGKCCRMATDGIRSIDGTGLGWGSRLVKFNIKPRYKIPINYTVYFSLWDDAHNTFNLFDKKGAGCVNSNELGNVFKSLALHVEDEKLKRWADEKDEDAKYNYFLNHSIQAQNSRTKGFQLGKILNLMTFYKIVKIGRIKNKKLHRGIKH</sequence>
<dbReference type="InterPro" id="IPR011992">
    <property type="entry name" value="EF-hand-dom_pair"/>
</dbReference>
<evidence type="ECO:0000313" key="2">
    <source>
        <dbReference type="EMBL" id="KAJ8317835.1"/>
    </source>
</evidence>
<dbReference type="EMBL" id="JARBDR010000214">
    <property type="protein sequence ID" value="KAJ8317835.1"/>
    <property type="molecule type" value="Genomic_DNA"/>
</dbReference>
<dbReference type="SUPFAM" id="SSF47473">
    <property type="entry name" value="EF-hand"/>
    <property type="match status" value="1"/>
</dbReference>
<gene>
    <name evidence="2" type="ORF">KUTeg_002926</name>
</gene>
<keyword evidence="3" id="KW-1185">Reference proteome</keyword>
<dbReference type="Proteomes" id="UP001217089">
    <property type="component" value="Unassembled WGS sequence"/>
</dbReference>
<feature type="domain" description="EF-hand" evidence="1">
    <location>
        <begin position="116"/>
        <end position="151"/>
    </location>
</feature>
<reference evidence="2 3" key="1">
    <citation type="submission" date="2022-12" db="EMBL/GenBank/DDBJ databases">
        <title>Chromosome-level genome of Tegillarca granosa.</title>
        <authorList>
            <person name="Kim J."/>
        </authorList>
    </citation>
    <scope>NUCLEOTIDE SEQUENCE [LARGE SCALE GENOMIC DNA]</scope>
    <source>
        <strain evidence="2">Teg-2019</strain>
        <tissue evidence="2">Adductor muscle</tissue>
    </source>
</reference>
<evidence type="ECO:0000259" key="1">
    <source>
        <dbReference type="PROSITE" id="PS50222"/>
    </source>
</evidence>
<comment type="caution">
    <text evidence="2">The sequence shown here is derived from an EMBL/GenBank/DDBJ whole genome shotgun (WGS) entry which is preliminary data.</text>
</comment>
<dbReference type="PROSITE" id="PS50222">
    <property type="entry name" value="EF_HAND_2"/>
    <property type="match status" value="1"/>
</dbReference>
<organism evidence="2 3">
    <name type="scientific">Tegillarca granosa</name>
    <name type="common">Malaysian cockle</name>
    <name type="synonym">Anadara granosa</name>
    <dbReference type="NCBI Taxonomy" id="220873"/>
    <lineage>
        <taxon>Eukaryota</taxon>
        <taxon>Metazoa</taxon>
        <taxon>Spiralia</taxon>
        <taxon>Lophotrochozoa</taxon>
        <taxon>Mollusca</taxon>
        <taxon>Bivalvia</taxon>
        <taxon>Autobranchia</taxon>
        <taxon>Pteriomorphia</taxon>
        <taxon>Arcoida</taxon>
        <taxon>Arcoidea</taxon>
        <taxon>Arcidae</taxon>
        <taxon>Tegillarca</taxon>
    </lineage>
</organism>
<evidence type="ECO:0000313" key="3">
    <source>
        <dbReference type="Proteomes" id="UP001217089"/>
    </source>
</evidence>
<accession>A0ABQ9FQ32</accession>